<dbReference type="Proteomes" id="UP000276215">
    <property type="component" value="Unassembled WGS sequence"/>
</dbReference>
<organism evidence="1 2">
    <name type="scientific">Choiromyces venosus 120613-1</name>
    <dbReference type="NCBI Taxonomy" id="1336337"/>
    <lineage>
        <taxon>Eukaryota</taxon>
        <taxon>Fungi</taxon>
        <taxon>Dikarya</taxon>
        <taxon>Ascomycota</taxon>
        <taxon>Pezizomycotina</taxon>
        <taxon>Pezizomycetes</taxon>
        <taxon>Pezizales</taxon>
        <taxon>Tuberaceae</taxon>
        <taxon>Choiromyces</taxon>
    </lineage>
</organism>
<name>A0A3N4JBY2_9PEZI</name>
<keyword evidence="2" id="KW-1185">Reference proteome</keyword>
<dbReference type="AlphaFoldDB" id="A0A3N4JBY2"/>
<accession>A0A3N4JBY2</accession>
<proteinExistence type="predicted"/>
<gene>
    <name evidence="1" type="ORF">L873DRAFT_1301103</name>
</gene>
<sequence length="76" mass="8522">MRNAVKFLALRGDIIAPLAGYQELMAARDIKQSGYSMTEEQHRDSFHIAILENPALDLQVEYQVTKAESQAKLISS</sequence>
<dbReference type="EMBL" id="ML120422">
    <property type="protein sequence ID" value="RPA95769.1"/>
    <property type="molecule type" value="Genomic_DNA"/>
</dbReference>
<evidence type="ECO:0000313" key="2">
    <source>
        <dbReference type="Proteomes" id="UP000276215"/>
    </source>
</evidence>
<dbReference type="OrthoDB" id="5380555at2759"/>
<evidence type="ECO:0000313" key="1">
    <source>
        <dbReference type="EMBL" id="RPA95769.1"/>
    </source>
</evidence>
<protein>
    <submittedName>
        <fullName evidence="1">Uncharacterized protein</fullName>
    </submittedName>
</protein>
<reference evidence="1 2" key="1">
    <citation type="journal article" date="2018" name="Nat. Ecol. Evol.">
        <title>Pezizomycetes genomes reveal the molecular basis of ectomycorrhizal truffle lifestyle.</title>
        <authorList>
            <person name="Murat C."/>
            <person name="Payen T."/>
            <person name="Noel B."/>
            <person name="Kuo A."/>
            <person name="Morin E."/>
            <person name="Chen J."/>
            <person name="Kohler A."/>
            <person name="Krizsan K."/>
            <person name="Balestrini R."/>
            <person name="Da Silva C."/>
            <person name="Montanini B."/>
            <person name="Hainaut M."/>
            <person name="Levati E."/>
            <person name="Barry K.W."/>
            <person name="Belfiori B."/>
            <person name="Cichocki N."/>
            <person name="Clum A."/>
            <person name="Dockter R.B."/>
            <person name="Fauchery L."/>
            <person name="Guy J."/>
            <person name="Iotti M."/>
            <person name="Le Tacon F."/>
            <person name="Lindquist E.A."/>
            <person name="Lipzen A."/>
            <person name="Malagnac F."/>
            <person name="Mello A."/>
            <person name="Molinier V."/>
            <person name="Miyauchi S."/>
            <person name="Poulain J."/>
            <person name="Riccioni C."/>
            <person name="Rubini A."/>
            <person name="Sitrit Y."/>
            <person name="Splivallo R."/>
            <person name="Traeger S."/>
            <person name="Wang M."/>
            <person name="Zifcakova L."/>
            <person name="Wipf D."/>
            <person name="Zambonelli A."/>
            <person name="Paolocci F."/>
            <person name="Nowrousian M."/>
            <person name="Ottonello S."/>
            <person name="Baldrian P."/>
            <person name="Spatafora J.W."/>
            <person name="Henrissat B."/>
            <person name="Nagy L.G."/>
            <person name="Aury J.M."/>
            <person name="Wincker P."/>
            <person name="Grigoriev I.V."/>
            <person name="Bonfante P."/>
            <person name="Martin F.M."/>
        </authorList>
    </citation>
    <scope>NUCLEOTIDE SEQUENCE [LARGE SCALE GENOMIC DNA]</scope>
    <source>
        <strain evidence="1 2">120613-1</strain>
    </source>
</reference>